<reference evidence="6 7" key="1">
    <citation type="submission" date="2018-02" db="EMBL/GenBank/DDBJ databases">
        <title>Jeotgalibacillus proteolyticum sp. nov. a protease producing bacterium isolated from ocean sediments of Laizhou Bay.</title>
        <authorList>
            <person name="Li Y."/>
        </authorList>
    </citation>
    <scope>NUCLEOTIDE SEQUENCE [LARGE SCALE GENOMIC DNA]</scope>
    <source>
        <strain evidence="6 7">22-7</strain>
    </source>
</reference>
<dbReference type="Gene3D" id="2.115.10.20">
    <property type="entry name" value="Glycosyl hydrolase domain, family 43"/>
    <property type="match status" value="1"/>
</dbReference>
<dbReference type="OrthoDB" id="9759709at2"/>
<dbReference type="InterPro" id="IPR023296">
    <property type="entry name" value="Glyco_hydro_beta-prop_sf"/>
</dbReference>
<dbReference type="PANTHER" id="PTHR42800:SF1">
    <property type="entry name" value="EXOINULINASE INUD (AFU_ORTHOLOGUE AFUA_5G00480)"/>
    <property type="match status" value="1"/>
</dbReference>
<dbReference type="InterPro" id="IPR013320">
    <property type="entry name" value="ConA-like_dom_sf"/>
</dbReference>
<dbReference type="Gene3D" id="2.60.40.1080">
    <property type="match status" value="1"/>
</dbReference>
<dbReference type="Gene3D" id="2.60.120.560">
    <property type="entry name" value="Exo-inulinase, domain 1"/>
    <property type="match status" value="2"/>
</dbReference>
<dbReference type="SMART" id="SM00640">
    <property type="entry name" value="Glyco_32"/>
    <property type="match status" value="1"/>
</dbReference>
<evidence type="ECO:0000313" key="6">
    <source>
        <dbReference type="EMBL" id="PPA71796.1"/>
    </source>
</evidence>
<dbReference type="SUPFAM" id="SSF75005">
    <property type="entry name" value="Arabinanase/levansucrase/invertase"/>
    <property type="match status" value="1"/>
</dbReference>
<keyword evidence="2" id="KW-0378">Hydrolase</keyword>
<proteinExistence type="inferred from homology"/>
<evidence type="ECO:0000256" key="3">
    <source>
        <dbReference type="ARBA" id="ARBA00023295"/>
    </source>
</evidence>
<dbReference type="InterPro" id="IPR013189">
    <property type="entry name" value="Glyco_hydro_32_C"/>
</dbReference>
<evidence type="ECO:0000259" key="5">
    <source>
        <dbReference type="Pfam" id="PF08244"/>
    </source>
</evidence>
<protein>
    <recommendedName>
        <fullName evidence="8">Levanase</fullName>
    </recommendedName>
</protein>
<feature type="domain" description="Glycosyl hydrolase family 32 C-terminal" evidence="5">
    <location>
        <begin position="387"/>
        <end position="544"/>
    </location>
</feature>
<dbReference type="GO" id="GO:0005737">
    <property type="term" value="C:cytoplasm"/>
    <property type="evidence" value="ECO:0007669"/>
    <property type="project" value="TreeGrafter"/>
</dbReference>
<evidence type="ECO:0008006" key="8">
    <source>
        <dbReference type="Google" id="ProtNLM"/>
    </source>
</evidence>
<evidence type="ECO:0000259" key="4">
    <source>
        <dbReference type="Pfam" id="PF00251"/>
    </source>
</evidence>
<keyword evidence="7" id="KW-1185">Reference proteome</keyword>
<evidence type="ECO:0000313" key="7">
    <source>
        <dbReference type="Proteomes" id="UP000239047"/>
    </source>
</evidence>
<dbReference type="GO" id="GO:0004575">
    <property type="term" value="F:sucrose alpha-glucosidase activity"/>
    <property type="evidence" value="ECO:0007669"/>
    <property type="project" value="TreeGrafter"/>
</dbReference>
<name>A0A2S5GFL7_9BACL</name>
<dbReference type="SUPFAM" id="SSF49899">
    <property type="entry name" value="Concanavalin A-like lectins/glucanases"/>
    <property type="match status" value="1"/>
</dbReference>
<dbReference type="EMBL" id="PREZ01000002">
    <property type="protein sequence ID" value="PPA71796.1"/>
    <property type="molecule type" value="Genomic_DNA"/>
</dbReference>
<sequence length="915" mass="104264">MNKNVARFLRILEVNDERIRGRKNKEAFKIVKRKFVLLSIASVIIAAGFGPQEAENFEEESTISDTEYYTEQYRPQYHFSTPQGRLADPNGLIYYNGEYHLFHQKMGTWAHAVSKDMLHWEHLPIALEHDELGQALSGTAVIDWNDTTGFFDGKAGMVAIYTSTANGEEQGIAYSKDNGRTWARYTGNPVIENPGIKDFRDPKVFWHEETEKWVMAVTTDKSVTFYNSPNLINWEYQSKFGVDEQGNEEGSHIAVWETPDLFRLPVDGDKENQKWVLTVSIGDNPVTEGSTNQYFIGEFDGSVFVNDHSPEKIFYTDAGKDFYAAQSFNELAEGDDRRIWIGWMANWRYPYESPTYPWMGSMSIPREVTLQTNQEGEIRLFQEPIRELETIRATEQSFDSFMVEGNHEIEGFSGASYEFEAQISWDDVDEFGIRLRQSEKEETVFGVDVTDETLFLDRSNAGLQTLIDRNGEPFPFGKRFNAPFSSDRKSIKIRGLVDESSVELFIDNGETVFTNLIYTKPTNTGIELYANGGSINVESIDFYHLQSTWRDAPKEGEMERIVVSDELIILPQGETAELTAGAKPDWFIQTEPFQWTADNEGIIEIHELNDKTISVKGLKPGTTTVTVREPNGISTKKVTIRVTDSSTDYLFGWGPSPFNRAIDGKWDVFGQSTINSFLSFSQVWSRIYREELLTGDFTLSADIKWIKQGSEGFPKYGIALEDQDSNSLFAFLNKDINKLETFAETSSESGWEGVDLPAAIDLAEPQNLKIERKENLFTFYVNGVEVYKRIVEMDDTLTAGAITENVEARYTNFTVEPAFKKYRLDDLIEAAETSSELSKGVKQSSLAHLKNAQKHFEKAQQLYENKKVVQANKEEVKGYEKIEQFSSHLQKSKENQKAKDLIKMAVYIINHQTES</sequence>
<dbReference type="CDD" id="cd18622">
    <property type="entry name" value="GH32_Inu-like"/>
    <property type="match status" value="1"/>
</dbReference>
<dbReference type="InterPro" id="IPR001362">
    <property type="entry name" value="Glyco_hydro_32"/>
</dbReference>
<dbReference type="AlphaFoldDB" id="A0A2S5GFL7"/>
<dbReference type="Pfam" id="PF08244">
    <property type="entry name" value="Glyco_hydro_32C"/>
    <property type="match status" value="1"/>
</dbReference>
<dbReference type="PANTHER" id="PTHR42800">
    <property type="entry name" value="EXOINULINASE INUD (AFU_ORTHOLOGUE AFUA_5G00480)"/>
    <property type="match status" value="1"/>
</dbReference>
<dbReference type="InterPro" id="IPR013148">
    <property type="entry name" value="Glyco_hydro_32_N"/>
</dbReference>
<dbReference type="GO" id="GO:0005987">
    <property type="term" value="P:sucrose catabolic process"/>
    <property type="evidence" value="ECO:0007669"/>
    <property type="project" value="TreeGrafter"/>
</dbReference>
<comment type="similarity">
    <text evidence="1">Belongs to the glycosyl hydrolase 32 family.</text>
</comment>
<accession>A0A2S5GFL7</accession>
<dbReference type="Pfam" id="PF00251">
    <property type="entry name" value="Glyco_hydro_32N"/>
    <property type="match status" value="1"/>
</dbReference>
<organism evidence="6 7">
    <name type="scientific">Jeotgalibacillus proteolyticus</name>
    <dbReference type="NCBI Taxonomy" id="2082395"/>
    <lineage>
        <taxon>Bacteria</taxon>
        <taxon>Bacillati</taxon>
        <taxon>Bacillota</taxon>
        <taxon>Bacilli</taxon>
        <taxon>Bacillales</taxon>
        <taxon>Caryophanaceae</taxon>
        <taxon>Jeotgalibacillus</taxon>
    </lineage>
</organism>
<evidence type="ECO:0000256" key="2">
    <source>
        <dbReference type="ARBA" id="ARBA00022801"/>
    </source>
</evidence>
<dbReference type="Proteomes" id="UP000239047">
    <property type="component" value="Unassembled WGS sequence"/>
</dbReference>
<evidence type="ECO:0000256" key="1">
    <source>
        <dbReference type="ARBA" id="ARBA00009902"/>
    </source>
</evidence>
<gene>
    <name evidence="6" type="ORF">C4B60_06545</name>
</gene>
<feature type="domain" description="Glycosyl hydrolase family 32 N-terminal" evidence="4">
    <location>
        <begin position="78"/>
        <end position="384"/>
    </location>
</feature>
<comment type="caution">
    <text evidence="6">The sequence shown here is derived from an EMBL/GenBank/DDBJ whole genome shotgun (WGS) entry which is preliminary data.</text>
</comment>
<keyword evidence="3" id="KW-0326">Glycosidase</keyword>